<sequence length="69" mass="7812">MRRALAREEQPQSVPPLYLPVCLPAAVSCPSASKPFWQNRWHTASRNLVRSQLEPGEERVSFLIPGQAR</sequence>
<proteinExistence type="predicted"/>
<dbReference type="PROSITE" id="PS51257">
    <property type="entry name" value="PROKAR_LIPOPROTEIN"/>
    <property type="match status" value="1"/>
</dbReference>
<evidence type="ECO:0000313" key="2">
    <source>
        <dbReference type="Proteomes" id="UP000248706"/>
    </source>
</evidence>
<organism evidence="1 2">
    <name type="scientific">Thermogemmatispora tikiterensis</name>
    <dbReference type="NCBI Taxonomy" id="1825093"/>
    <lineage>
        <taxon>Bacteria</taxon>
        <taxon>Bacillati</taxon>
        <taxon>Chloroflexota</taxon>
        <taxon>Ktedonobacteria</taxon>
        <taxon>Thermogemmatisporales</taxon>
        <taxon>Thermogemmatisporaceae</taxon>
        <taxon>Thermogemmatispora</taxon>
    </lineage>
</organism>
<name>A0A328VMW5_9CHLR</name>
<dbReference type="AlphaFoldDB" id="A0A328VMW5"/>
<protein>
    <submittedName>
        <fullName evidence="1">Uncharacterized protein</fullName>
    </submittedName>
</protein>
<comment type="caution">
    <text evidence="1">The sequence shown here is derived from an EMBL/GenBank/DDBJ whole genome shotgun (WGS) entry which is preliminary data.</text>
</comment>
<dbReference type="Proteomes" id="UP000248706">
    <property type="component" value="Unassembled WGS sequence"/>
</dbReference>
<reference evidence="1 2" key="1">
    <citation type="submission" date="2016-08" db="EMBL/GenBank/DDBJ databases">
        <title>Analysis of Carbohydrate Active Enzymes in Thermogemmatispora T81 Reveals Carbohydrate Degradation Ability.</title>
        <authorList>
            <person name="Tomazini A."/>
            <person name="Lal S."/>
            <person name="Stott M."/>
            <person name="Henrissat B."/>
            <person name="Polikarpov I."/>
            <person name="Sparling R."/>
            <person name="Levin D.B."/>
        </authorList>
    </citation>
    <scope>NUCLEOTIDE SEQUENCE [LARGE SCALE GENOMIC DNA]</scope>
    <source>
        <strain evidence="1 2">T81</strain>
    </source>
</reference>
<evidence type="ECO:0000313" key="1">
    <source>
        <dbReference type="EMBL" id="RAQ96983.1"/>
    </source>
</evidence>
<gene>
    <name evidence="1" type="ORF">A4R35_15705</name>
</gene>
<accession>A0A328VMW5</accession>
<dbReference type="EMBL" id="MCIF01000002">
    <property type="protein sequence ID" value="RAQ96983.1"/>
    <property type="molecule type" value="Genomic_DNA"/>
</dbReference>
<keyword evidence="2" id="KW-1185">Reference proteome</keyword>